<comment type="similarity">
    <text evidence="3">Belongs to the CheD family.</text>
</comment>
<gene>
    <name evidence="3" type="primary">cheD</name>
    <name evidence="4" type="ORF">BA896_018490</name>
</gene>
<evidence type="ECO:0000256" key="2">
    <source>
        <dbReference type="ARBA" id="ARBA00022801"/>
    </source>
</evidence>
<evidence type="ECO:0000256" key="1">
    <source>
        <dbReference type="ARBA" id="ARBA00022500"/>
    </source>
</evidence>
<dbReference type="EMBL" id="MAQB02000009">
    <property type="protein sequence ID" value="OFJ47038.1"/>
    <property type="molecule type" value="Genomic_DNA"/>
</dbReference>
<evidence type="ECO:0000256" key="3">
    <source>
        <dbReference type="HAMAP-Rule" id="MF_01440"/>
    </source>
</evidence>
<dbReference type="PANTHER" id="PTHR35147:SF1">
    <property type="entry name" value="CHEMORECEPTOR GLUTAMINE DEAMIDASE CHED-RELATED"/>
    <property type="match status" value="1"/>
</dbReference>
<evidence type="ECO:0000313" key="4">
    <source>
        <dbReference type="EMBL" id="OFJ47038.1"/>
    </source>
</evidence>
<dbReference type="PANTHER" id="PTHR35147">
    <property type="entry name" value="CHEMORECEPTOR GLUTAMINE DEAMIDASE CHED-RELATED"/>
    <property type="match status" value="1"/>
</dbReference>
<dbReference type="Pfam" id="PF03975">
    <property type="entry name" value="CheD"/>
    <property type="match status" value="1"/>
</dbReference>
<keyword evidence="2 3" id="KW-0378">Hydrolase</keyword>
<sequence length="169" mass="18375">MSERNFSALAAREVFLNPGELACGFQREVFGTLLGSCVAITLWNPRYRFGSICHFVLPTAAQASTADGRYGSSAFTLMRADLARYGIPLHECTAKIFGGGRMFNSASDVQDIGARNVAMARQLLASAGLAVSAENVGDEGYRRLYFDVGSGDVWLKFDWIDGDQDDTIL</sequence>
<dbReference type="Gene3D" id="3.30.1330.200">
    <property type="match status" value="1"/>
</dbReference>
<dbReference type="Proteomes" id="UP000092634">
    <property type="component" value="Unassembled WGS sequence"/>
</dbReference>
<dbReference type="GO" id="GO:0006935">
    <property type="term" value="P:chemotaxis"/>
    <property type="evidence" value="ECO:0007669"/>
    <property type="project" value="UniProtKB-UniRule"/>
</dbReference>
<accession>A0A1E8PL73</accession>
<dbReference type="InterPro" id="IPR038592">
    <property type="entry name" value="CheD-like_sf"/>
</dbReference>
<dbReference type="InterPro" id="IPR005659">
    <property type="entry name" value="Chemorcpt_Glu_NH3ase_CheD"/>
</dbReference>
<dbReference type="CDD" id="cd16352">
    <property type="entry name" value="CheD"/>
    <property type="match status" value="1"/>
</dbReference>
<comment type="function">
    <text evidence="3">Probably deamidates glutamine residues to glutamate on methyl-accepting chemotaxis receptors (MCPs), playing an important role in chemotaxis.</text>
</comment>
<protein>
    <recommendedName>
        <fullName evidence="3">Probable chemoreceptor glutamine deamidase CheD</fullName>
        <ecNumber evidence="3">3.5.1.44</ecNumber>
    </recommendedName>
</protein>
<reference evidence="4 5" key="1">
    <citation type="submission" date="2016-10" db="EMBL/GenBank/DDBJ databases">
        <title>Updated version of Genome Assembly of Janthinobacterium lividum ERGS5:01.</title>
        <authorList>
            <person name="Kumar R."/>
            <person name="Acharya V."/>
            <person name="Singh D."/>
        </authorList>
    </citation>
    <scope>NUCLEOTIDE SEQUENCE [LARGE SCALE GENOMIC DNA]</scope>
    <source>
        <strain evidence="4 5">ERGS5:01</strain>
    </source>
</reference>
<comment type="catalytic activity">
    <reaction evidence="3">
        <text>L-glutaminyl-[protein] + H2O = L-glutamyl-[protein] + NH4(+)</text>
        <dbReference type="Rhea" id="RHEA:16441"/>
        <dbReference type="Rhea" id="RHEA-COMP:10207"/>
        <dbReference type="Rhea" id="RHEA-COMP:10208"/>
        <dbReference type="ChEBI" id="CHEBI:15377"/>
        <dbReference type="ChEBI" id="CHEBI:28938"/>
        <dbReference type="ChEBI" id="CHEBI:29973"/>
        <dbReference type="ChEBI" id="CHEBI:30011"/>
        <dbReference type="EC" id="3.5.1.44"/>
    </reaction>
</comment>
<dbReference type="EC" id="3.5.1.44" evidence="3"/>
<dbReference type="GO" id="GO:0050568">
    <property type="term" value="F:protein-glutamine glutaminase activity"/>
    <property type="evidence" value="ECO:0007669"/>
    <property type="project" value="UniProtKB-UniRule"/>
</dbReference>
<proteinExistence type="inferred from homology"/>
<comment type="caution">
    <text evidence="4">The sequence shown here is derived from an EMBL/GenBank/DDBJ whole genome shotgun (WGS) entry which is preliminary data.</text>
</comment>
<dbReference type="InterPro" id="IPR011324">
    <property type="entry name" value="Cytotoxic_necrot_fac-like_cat"/>
</dbReference>
<dbReference type="AlphaFoldDB" id="A0A1E8PL73"/>
<evidence type="ECO:0000313" key="5">
    <source>
        <dbReference type="Proteomes" id="UP000092634"/>
    </source>
</evidence>
<dbReference type="HAMAP" id="MF_01440">
    <property type="entry name" value="CheD"/>
    <property type="match status" value="1"/>
</dbReference>
<organism evidence="4 5">
    <name type="scientific">Janthinobacterium lividum</name>
    <dbReference type="NCBI Taxonomy" id="29581"/>
    <lineage>
        <taxon>Bacteria</taxon>
        <taxon>Pseudomonadati</taxon>
        <taxon>Pseudomonadota</taxon>
        <taxon>Betaproteobacteria</taxon>
        <taxon>Burkholderiales</taxon>
        <taxon>Oxalobacteraceae</taxon>
        <taxon>Janthinobacterium</taxon>
    </lineage>
</organism>
<name>A0A1E8PL73_9BURK</name>
<dbReference type="SUPFAM" id="SSF64438">
    <property type="entry name" value="CNF1/YfiH-like putative cysteine hydrolases"/>
    <property type="match status" value="1"/>
</dbReference>
<keyword evidence="1 3" id="KW-0145">Chemotaxis</keyword>